<name>G3VED5_SARHA</name>
<feature type="compositionally biased region" description="Polar residues" evidence="4">
    <location>
        <begin position="50"/>
        <end position="65"/>
    </location>
</feature>
<sequence length="85" mass="9249">LGKDSEMTDVEPVVTEFSSSGRTGRRNALPDIRESSDNPESPLELPQKLENLNLSQSNAENTVAGNSKPLDQWFSKSGPEHPGNL</sequence>
<dbReference type="InterPro" id="IPR004171">
    <property type="entry name" value="cAMP_dep_PKI"/>
</dbReference>
<dbReference type="eggNOG" id="ENOG502S8BW">
    <property type="taxonomic scope" value="Eukaryota"/>
</dbReference>
<keyword evidence="3" id="KW-0649">Protein kinase inhibitor</keyword>
<feature type="region of interest" description="Disordered" evidence="4">
    <location>
        <begin position="1"/>
        <end position="85"/>
    </location>
</feature>
<evidence type="ECO:0000313" key="6">
    <source>
        <dbReference type="Proteomes" id="UP000007648"/>
    </source>
</evidence>
<organism evidence="5 6">
    <name type="scientific">Sarcophilus harrisii</name>
    <name type="common">Tasmanian devil</name>
    <name type="synonym">Sarcophilus laniarius</name>
    <dbReference type="NCBI Taxonomy" id="9305"/>
    <lineage>
        <taxon>Eukaryota</taxon>
        <taxon>Metazoa</taxon>
        <taxon>Chordata</taxon>
        <taxon>Craniata</taxon>
        <taxon>Vertebrata</taxon>
        <taxon>Euteleostomi</taxon>
        <taxon>Mammalia</taxon>
        <taxon>Metatheria</taxon>
        <taxon>Dasyuromorphia</taxon>
        <taxon>Dasyuridae</taxon>
        <taxon>Sarcophilus</taxon>
    </lineage>
</organism>
<dbReference type="InParanoid" id="G3VED5"/>
<comment type="function">
    <text evidence="1">Extremely potent competitive inhibitor of cAMP-dependent protein kinase activity, this protein interacts with the catalytic subunit of the enzyme after the cAMP-induced dissociation of its regulatory chains.</text>
</comment>
<keyword evidence="6" id="KW-1185">Reference proteome</keyword>
<dbReference type="HOGENOM" id="CLU_163471_2_0_1"/>
<dbReference type="GeneTree" id="ENSGT00960000186966"/>
<reference evidence="5" key="2">
    <citation type="submission" date="2025-08" db="UniProtKB">
        <authorList>
            <consortium name="Ensembl"/>
        </authorList>
    </citation>
    <scope>IDENTIFICATION</scope>
</reference>
<reference evidence="5" key="3">
    <citation type="submission" date="2025-09" db="UniProtKB">
        <authorList>
            <consortium name="Ensembl"/>
        </authorList>
    </citation>
    <scope>IDENTIFICATION</scope>
</reference>
<evidence type="ECO:0000256" key="1">
    <source>
        <dbReference type="ARBA" id="ARBA00002844"/>
    </source>
</evidence>
<dbReference type="FunCoup" id="G3VED5">
    <property type="interactions" value="1325"/>
</dbReference>
<dbReference type="PANTHER" id="PTHR15416">
    <property type="entry name" value="CAMP-DEPENDENT PROTEIN KINASE INHIBITOR/PKI"/>
    <property type="match status" value="1"/>
</dbReference>
<protein>
    <recommendedName>
        <fullName evidence="7">cAMP-dependent protein kinase inhibitor beta</fullName>
    </recommendedName>
</protein>
<dbReference type="Ensembl" id="ENSSHAT00000001555.2">
    <property type="protein sequence ID" value="ENSSHAP00000001539.2"/>
    <property type="gene ID" value="ENSSHAG00000001371.2"/>
</dbReference>
<proteinExistence type="inferred from homology"/>
<dbReference type="Proteomes" id="UP000007648">
    <property type="component" value="Unassembled WGS sequence"/>
</dbReference>
<evidence type="ECO:0000256" key="3">
    <source>
        <dbReference type="ARBA" id="ARBA00023013"/>
    </source>
</evidence>
<dbReference type="Pfam" id="PF02827">
    <property type="entry name" value="PKI"/>
    <property type="match status" value="1"/>
</dbReference>
<evidence type="ECO:0000256" key="2">
    <source>
        <dbReference type="ARBA" id="ARBA00006393"/>
    </source>
</evidence>
<dbReference type="STRING" id="9305.ENSSHAP00000001539"/>
<comment type="similarity">
    <text evidence="2">Belongs to the PKI family.</text>
</comment>
<evidence type="ECO:0000256" key="4">
    <source>
        <dbReference type="SAM" id="MobiDB-lite"/>
    </source>
</evidence>
<dbReference type="GO" id="GO:0004862">
    <property type="term" value="F:cAMP-dependent protein kinase inhibitor activity"/>
    <property type="evidence" value="ECO:0007669"/>
    <property type="project" value="InterPro"/>
</dbReference>
<accession>G3VED5</accession>
<evidence type="ECO:0000313" key="5">
    <source>
        <dbReference type="Ensembl" id="ENSSHAP00000001539.2"/>
    </source>
</evidence>
<dbReference type="AlphaFoldDB" id="G3VED5"/>
<reference evidence="5 6" key="1">
    <citation type="journal article" date="2011" name="Proc. Natl. Acad. Sci. U.S.A.">
        <title>Genetic diversity and population structure of the endangered marsupial Sarcophilus harrisii (Tasmanian devil).</title>
        <authorList>
            <person name="Miller W."/>
            <person name="Hayes V.M."/>
            <person name="Ratan A."/>
            <person name="Petersen D.C."/>
            <person name="Wittekindt N.E."/>
            <person name="Miller J."/>
            <person name="Walenz B."/>
            <person name="Knight J."/>
            <person name="Qi J."/>
            <person name="Zhao F."/>
            <person name="Wang Q."/>
            <person name="Bedoya-Reina O.C."/>
            <person name="Katiyar N."/>
            <person name="Tomsho L.P."/>
            <person name="Kasson L.M."/>
            <person name="Hardie R.A."/>
            <person name="Woodbridge P."/>
            <person name="Tindall E.A."/>
            <person name="Bertelsen M.F."/>
            <person name="Dixon D."/>
            <person name="Pyecroft S."/>
            <person name="Helgen K.M."/>
            <person name="Lesk A.M."/>
            <person name="Pringle T.H."/>
            <person name="Patterson N."/>
            <person name="Zhang Y."/>
            <person name="Kreiss A."/>
            <person name="Woods G.M."/>
            <person name="Jones M.E."/>
            <person name="Schuster S.C."/>
        </authorList>
    </citation>
    <scope>NUCLEOTIDE SEQUENCE [LARGE SCALE GENOMIC DNA]</scope>
</reference>
<evidence type="ECO:0008006" key="7">
    <source>
        <dbReference type="Google" id="ProtNLM"/>
    </source>
</evidence>